<reference evidence="3 4" key="1">
    <citation type="submission" date="2020-08" db="EMBL/GenBank/DDBJ databases">
        <title>Sequencing the genomes of 1000 actinobacteria strains.</title>
        <authorList>
            <person name="Klenk H.-P."/>
        </authorList>
    </citation>
    <scope>NUCLEOTIDE SEQUENCE [LARGE SCALE GENOMIC DNA]</scope>
    <source>
        <strain evidence="3 4">DSM 28967</strain>
    </source>
</reference>
<dbReference type="AlphaFoldDB" id="A0A7W9MTJ7"/>
<dbReference type="Pfam" id="PF08327">
    <property type="entry name" value="AHSA1"/>
    <property type="match status" value="1"/>
</dbReference>
<sequence length="243" mass="26872">MSESLTSVDGRTVLRMERRLAHPPEKVWRALTEPGELAHWFPAAVELDLRLDGKISFSFDGEDGGAGVVRAYDPPRLLEFTWGEEIQRWEVEPTTDGCLLTLTATYDDRPGSASFTSGWILCLDAMDSALGGRAVARDNYKVLHEQFVKIYGLDAGEQQADGSIRFERQLTAPKEKIWPRLAEKLQVSPPDGNELRVNGATLTLRDGNGGARLVLTQTDPAAGDYERWRELIESVAAEAVTAD</sequence>
<dbReference type="InterPro" id="IPR023393">
    <property type="entry name" value="START-like_dom_sf"/>
</dbReference>
<proteinExistence type="inferred from homology"/>
<accession>A0A7W9MTJ7</accession>
<comment type="caution">
    <text evidence="3">The sequence shown here is derived from an EMBL/GenBank/DDBJ whole genome shotgun (WGS) entry which is preliminary data.</text>
</comment>
<dbReference type="EMBL" id="JACHMY010000001">
    <property type="protein sequence ID" value="MBB5835185.1"/>
    <property type="molecule type" value="Genomic_DNA"/>
</dbReference>
<dbReference type="Proteomes" id="UP000549971">
    <property type="component" value="Unassembled WGS sequence"/>
</dbReference>
<dbReference type="CDD" id="cd08899">
    <property type="entry name" value="SRPBCC_CalC_Aha1-like_6"/>
    <property type="match status" value="1"/>
</dbReference>
<dbReference type="SUPFAM" id="SSF55961">
    <property type="entry name" value="Bet v1-like"/>
    <property type="match status" value="1"/>
</dbReference>
<keyword evidence="4" id="KW-1185">Reference proteome</keyword>
<dbReference type="RefSeq" id="WP_184794864.1">
    <property type="nucleotide sequence ID" value="NZ_JACHMY010000001.1"/>
</dbReference>
<dbReference type="Gene3D" id="3.30.530.20">
    <property type="match status" value="1"/>
</dbReference>
<protein>
    <submittedName>
        <fullName evidence="3">Uncharacterized protein YndB with AHSA1/START domain</fullName>
    </submittedName>
</protein>
<comment type="similarity">
    <text evidence="1">Belongs to the AHA1 family.</text>
</comment>
<feature type="domain" description="Activator of Hsp90 ATPase homologue 1/2-like C-terminal" evidence="2">
    <location>
        <begin position="22"/>
        <end position="130"/>
    </location>
</feature>
<evidence type="ECO:0000259" key="2">
    <source>
        <dbReference type="Pfam" id="PF08327"/>
    </source>
</evidence>
<name>A0A7W9MTJ7_9ACTN</name>
<gene>
    <name evidence="3" type="ORF">HDA39_001919</name>
</gene>
<evidence type="ECO:0000256" key="1">
    <source>
        <dbReference type="ARBA" id="ARBA00006817"/>
    </source>
</evidence>
<organism evidence="3 4">
    <name type="scientific">Kribbella italica</name>
    <dbReference type="NCBI Taxonomy" id="1540520"/>
    <lineage>
        <taxon>Bacteria</taxon>
        <taxon>Bacillati</taxon>
        <taxon>Actinomycetota</taxon>
        <taxon>Actinomycetes</taxon>
        <taxon>Propionibacteriales</taxon>
        <taxon>Kribbellaceae</taxon>
        <taxon>Kribbella</taxon>
    </lineage>
</organism>
<evidence type="ECO:0000313" key="4">
    <source>
        <dbReference type="Proteomes" id="UP000549971"/>
    </source>
</evidence>
<evidence type="ECO:0000313" key="3">
    <source>
        <dbReference type="EMBL" id="MBB5835185.1"/>
    </source>
</evidence>
<dbReference type="InterPro" id="IPR013538">
    <property type="entry name" value="ASHA1/2-like_C"/>
</dbReference>